<gene>
    <name evidence="2" type="ORF">FCULG_00001055</name>
</gene>
<proteinExistence type="predicted"/>
<keyword evidence="3" id="KW-1185">Reference proteome</keyword>
<accession>A0A2T4GQN1</accession>
<name>A0A2T4GQN1_FUSCU</name>
<evidence type="ECO:0000313" key="3">
    <source>
        <dbReference type="Proteomes" id="UP000241587"/>
    </source>
</evidence>
<dbReference type="AlphaFoldDB" id="A0A2T4GQN1"/>
<sequence length="239" mass="26993">MPLSFSVKKCIPAALTEAKTGQERSPTDMGFLLSHQFPILSPHFSFLFNFSADYLRSAHFDQGLWPQLVQPTNRLSTCVAREHDPPPALQISHLVPYCTLKDLLILCLLKLLLGVLRWASGLSVSYTSKKHPGCEYSRALLVSYSSPMLDLVLFMLYDQVMSHFLAWFKATTILFCQTDKSHSVLIRSSTALQNHYTPERLEAGLFVADRTTSQQPQPNRQLAATWLHNASGNNVRERE</sequence>
<protein>
    <submittedName>
        <fullName evidence="2">Uncharacterized protein</fullName>
    </submittedName>
</protein>
<evidence type="ECO:0000313" key="2">
    <source>
        <dbReference type="EMBL" id="PTD05780.1"/>
    </source>
</evidence>
<dbReference type="OrthoDB" id="10327382at2759"/>
<dbReference type="OMA" id="CVAREHD"/>
<dbReference type="Proteomes" id="UP000241587">
    <property type="component" value="Unassembled WGS sequence"/>
</dbReference>
<dbReference type="EMBL" id="PVEM01000012">
    <property type="protein sequence ID" value="PTD05780.1"/>
    <property type="molecule type" value="Genomic_DNA"/>
</dbReference>
<reference evidence="2 3" key="1">
    <citation type="submission" date="2018-02" db="EMBL/GenBank/DDBJ databases">
        <title>Fusarium culmorum secondary metabolites in fungal-bacterial-plant interactions.</title>
        <authorList>
            <person name="Schmidt R."/>
        </authorList>
    </citation>
    <scope>NUCLEOTIDE SEQUENCE [LARGE SCALE GENOMIC DNA]</scope>
    <source>
        <strain evidence="2 3">PV</strain>
    </source>
</reference>
<feature type="region of interest" description="Disordered" evidence="1">
    <location>
        <begin position="216"/>
        <end position="239"/>
    </location>
</feature>
<comment type="caution">
    <text evidence="2">The sequence shown here is derived from an EMBL/GenBank/DDBJ whole genome shotgun (WGS) entry which is preliminary data.</text>
</comment>
<evidence type="ECO:0000256" key="1">
    <source>
        <dbReference type="SAM" id="MobiDB-lite"/>
    </source>
</evidence>
<organism evidence="2 3">
    <name type="scientific">Fusarium culmorum</name>
    <dbReference type="NCBI Taxonomy" id="5516"/>
    <lineage>
        <taxon>Eukaryota</taxon>
        <taxon>Fungi</taxon>
        <taxon>Dikarya</taxon>
        <taxon>Ascomycota</taxon>
        <taxon>Pezizomycotina</taxon>
        <taxon>Sordariomycetes</taxon>
        <taxon>Hypocreomycetidae</taxon>
        <taxon>Hypocreales</taxon>
        <taxon>Nectriaceae</taxon>
        <taxon>Fusarium</taxon>
    </lineage>
</organism>